<comment type="caution">
    <text evidence="1">The sequence shown here is derived from an EMBL/GenBank/DDBJ whole genome shotgun (WGS) entry which is preliminary data.</text>
</comment>
<dbReference type="PATRIC" id="fig|178901.10.peg.1973"/>
<protein>
    <submittedName>
        <fullName evidence="1">Uncharacterized protein</fullName>
    </submittedName>
</protein>
<dbReference type="Proteomes" id="UP000077349">
    <property type="component" value="Unassembled WGS sequence"/>
</dbReference>
<dbReference type="AlphaFoldDB" id="A0A087PKX7"/>
<sequence length="69" mass="7245">MRSVPPGKNPLKLGAYTVLKMGACIGVLFFAALQLLHGLGVPHLSLMAQEMLVGLIATSVVGGRFLLAR</sequence>
<evidence type="ECO:0000313" key="2">
    <source>
        <dbReference type="Proteomes" id="UP000077349"/>
    </source>
</evidence>
<accession>A0A087PKX7</accession>
<name>A0A087PKX7_9PROT</name>
<dbReference type="EMBL" id="LVHD01000018">
    <property type="protein sequence ID" value="OAG76144.1"/>
    <property type="molecule type" value="Genomic_DNA"/>
</dbReference>
<proteinExistence type="predicted"/>
<organism evidence="1 2">
    <name type="scientific">Acetobacter malorum</name>
    <dbReference type="NCBI Taxonomy" id="178901"/>
    <lineage>
        <taxon>Bacteria</taxon>
        <taxon>Pseudomonadati</taxon>
        <taxon>Pseudomonadota</taxon>
        <taxon>Alphaproteobacteria</taxon>
        <taxon>Acetobacterales</taxon>
        <taxon>Acetobacteraceae</taxon>
        <taxon>Acetobacter</taxon>
    </lineage>
</organism>
<reference evidence="1 2" key="1">
    <citation type="submission" date="2016-03" db="EMBL/GenBank/DDBJ databases">
        <title>Draft genome sequence of Acetobacter malorum CECT 7742, a strain isolated from strawberry vinegar.</title>
        <authorList>
            <person name="Sainz F."/>
            <person name="Mas A."/>
            <person name="Torija M.J."/>
        </authorList>
    </citation>
    <scope>NUCLEOTIDE SEQUENCE [LARGE SCALE GENOMIC DNA]</scope>
    <source>
        <strain evidence="1 2">CECT 7742</strain>
    </source>
</reference>
<evidence type="ECO:0000313" key="1">
    <source>
        <dbReference type="EMBL" id="OAG76144.1"/>
    </source>
</evidence>
<gene>
    <name evidence="1" type="ORF">Amal_01915</name>
</gene>